<dbReference type="EMBL" id="JACHJS010000001">
    <property type="protein sequence ID" value="MBB4963135.1"/>
    <property type="molecule type" value="Genomic_DNA"/>
</dbReference>
<dbReference type="RefSeq" id="WP_184665959.1">
    <property type="nucleotide sequence ID" value="NZ_BAABAI010000004.1"/>
</dbReference>
<organism evidence="1 2">
    <name type="scientific">Saccharothrix violaceirubra</name>
    <dbReference type="NCBI Taxonomy" id="413306"/>
    <lineage>
        <taxon>Bacteria</taxon>
        <taxon>Bacillati</taxon>
        <taxon>Actinomycetota</taxon>
        <taxon>Actinomycetes</taxon>
        <taxon>Pseudonocardiales</taxon>
        <taxon>Pseudonocardiaceae</taxon>
        <taxon>Saccharothrix</taxon>
    </lineage>
</organism>
<dbReference type="AlphaFoldDB" id="A0A7W7T0R0"/>
<reference evidence="1 2" key="1">
    <citation type="submission" date="2020-08" db="EMBL/GenBank/DDBJ databases">
        <title>Sequencing the genomes of 1000 actinobacteria strains.</title>
        <authorList>
            <person name="Klenk H.-P."/>
        </authorList>
    </citation>
    <scope>NUCLEOTIDE SEQUENCE [LARGE SCALE GENOMIC DNA]</scope>
    <source>
        <strain evidence="1 2">DSM 45084</strain>
    </source>
</reference>
<sequence length="261" mass="27729">MGVREAVARRSGADRARALRTKWRAASLAAGWVYPADWHLEEVDEVCAAVLADGDPGGALYRLGGARAEAGAGLAETLLDLAALQGVLADGESDVDAVPARLLHATALGWGDVLSRQAADRSSDNPLTGLATGAYLRTRLREVYAEARAGGSLDHVLVLVGLDLTRTSGWSRVVAMTLLADALRTVFDSGETIATVNRSLAAVLLRRDVHLARRLANLKVVIESRLKVDPHVAPTGPAQVWLESLPDTWEEATELLDGFTA</sequence>
<evidence type="ECO:0000313" key="1">
    <source>
        <dbReference type="EMBL" id="MBB4963135.1"/>
    </source>
</evidence>
<name>A0A7W7T0R0_9PSEU</name>
<comment type="caution">
    <text evidence="1">The sequence shown here is derived from an EMBL/GenBank/DDBJ whole genome shotgun (WGS) entry which is preliminary data.</text>
</comment>
<keyword evidence="2" id="KW-1185">Reference proteome</keyword>
<accession>A0A7W7T0R0</accession>
<protein>
    <submittedName>
        <fullName evidence="1">Sirohydrochlorin ferrochelatase</fullName>
    </submittedName>
</protein>
<dbReference type="Proteomes" id="UP000542674">
    <property type="component" value="Unassembled WGS sequence"/>
</dbReference>
<proteinExistence type="predicted"/>
<evidence type="ECO:0000313" key="2">
    <source>
        <dbReference type="Proteomes" id="UP000542674"/>
    </source>
</evidence>
<gene>
    <name evidence="1" type="ORF">F4559_000494</name>
</gene>